<evidence type="ECO:0000256" key="1">
    <source>
        <dbReference type="SAM" id="MobiDB-lite"/>
    </source>
</evidence>
<dbReference type="OrthoDB" id="1378at2759"/>
<accession>A0A3P7MX54</accession>
<reference evidence="2 3" key="1">
    <citation type="submission" date="2018-11" db="EMBL/GenBank/DDBJ databases">
        <authorList>
            <consortium name="Pathogen Informatics"/>
        </authorList>
    </citation>
    <scope>NUCLEOTIDE SEQUENCE [LARGE SCALE GENOMIC DNA]</scope>
</reference>
<evidence type="ECO:0000313" key="3">
    <source>
        <dbReference type="Proteomes" id="UP000271098"/>
    </source>
</evidence>
<dbReference type="AlphaFoldDB" id="A0A3P7MX54"/>
<evidence type="ECO:0000313" key="2">
    <source>
        <dbReference type="EMBL" id="VDN34395.1"/>
    </source>
</evidence>
<sequence>MKKVQNAKEAERAAALARLKEVATAETKYPEMLKEFLDTQKEVAPALKLAEKEELTKKKRASRKKEKEKKDEKKEENSFCYEFDVELVCCGAVAMEQTIVQCIGYSEGGKCGYCNRDVALDGDQAGLSVFGFSHPCGSQKLVIKFHSLRVCYMWSITCGIALQAV</sequence>
<protein>
    <submittedName>
        <fullName evidence="2">Uncharacterized protein</fullName>
    </submittedName>
</protein>
<dbReference type="EMBL" id="UYRT01089000">
    <property type="protein sequence ID" value="VDN34395.1"/>
    <property type="molecule type" value="Genomic_DNA"/>
</dbReference>
<organism evidence="2 3">
    <name type="scientific">Gongylonema pulchrum</name>
    <dbReference type="NCBI Taxonomy" id="637853"/>
    <lineage>
        <taxon>Eukaryota</taxon>
        <taxon>Metazoa</taxon>
        <taxon>Ecdysozoa</taxon>
        <taxon>Nematoda</taxon>
        <taxon>Chromadorea</taxon>
        <taxon>Rhabditida</taxon>
        <taxon>Spirurina</taxon>
        <taxon>Spiruromorpha</taxon>
        <taxon>Spiruroidea</taxon>
        <taxon>Gongylonematidae</taxon>
        <taxon>Gongylonema</taxon>
    </lineage>
</organism>
<name>A0A3P7MX54_9BILA</name>
<proteinExistence type="predicted"/>
<dbReference type="Proteomes" id="UP000271098">
    <property type="component" value="Unassembled WGS sequence"/>
</dbReference>
<keyword evidence="3" id="KW-1185">Reference proteome</keyword>
<gene>
    <name evidence="2" type="ORF">GPUH_LOCUS19707</name>
</gene>
<feature type="region of interest" description="Disordered" evidence="1">
    <location>
        <begin position="56"/>
        <end position="76"/>
    </location>
</feature>
<feature type="compositionally biased region" description="Basic residues" evidence="1">
    <location>
        <begin position="57"/>
        <end position="67"/>
    </location>
</feature>